<protein>
    <recommendedName>
        <fullName evidence="4">C2H2-type domain-containing protein</fullName>
    </recommendedName>
</protein>
<dbReference type="Proteomes" id="UP000054821">
    <property type="component" value="Unassembled WGS sequence"/>
</dbReference>
<dbReference type="AlphaFoldDB" id="A0A2P4ZFK6"/>
<sequence>MQEASRQDDASSYGDDDVASSDQSRELSLESEDDLEFEEYDYDKIYNKHVSHLAVACVGLFGRQMSQKDPPSASDKPETTVESQKEIADFIMHMNESFTRWMSETADLANHIVHDLDSLFNEYKDVKVMVIGTLEVLMEDLQYVISGETERLYTGYGVIEGIRVGIEELYGLTNMIREASRRNDDLNFDMFLPFHKTADIKSRMFSIIRQMFPHARHSLCDQLALSVAIRRRRLRRTFKDAERLKARIARRAWNQANTNQAYPGRIIPPQSPESQSFYTLAPLPHCIEACSGITYFRLHVNRDVKPFVCLSEQCRSPVLFFASMERWIEHMNKMHSHEWTRRIHPASWICDTGHDAIHFKDVESFREHMNDKDSHPVIPDEHELRVLEIEQWRYLPHDEYMCPLCDFSLDMPKRSISTEVAGDNPYRPLHEHIAGHLKDLAVLSLPILDTTEGPEMRPGNYKAEENRSWLRESKKESCPRGYDHESCDTIVSDAQRSSRISREHELIKRRKSEPGHMAYPVRNSFDEEFGTYHSPFKSQTKLWRQASSMSS</sequence>
<reference evidence="2 3" key="1">
    <citation type="journal article" date="2016" name="Genome Announc.">
        <title>Draft Whole-Genome Sequence of Trichoderma gamsii T6085, a Promising Biocontrol Agent of Fusarium Head Blight on Wheat.</title>
        <authorList>
            <person name="Baroncelli R."/>
            <person name="Zapparata A."/>
            <person name="Piaggeschi G."/>
            <person name="Sarrocco S."/>
            <person name="Vannacci G."/>
        </authorList>
    </citation>
    <scope>NUCLEOTIDE SEQUENCE [LARGE SCALE GENOMIC DNA]</scope>
    <source>
        <strain evidence="2 3">T6085</strain>
    </source>
</reference>
<evidence type="ECO:0000256" key="1">
    <source>
        <dbReference type="SAM" id="MobiDB-lite"/>
    </source>
</evidence>
<accession>A0A2P4ZFK6</accession>
<feature type="region of interest" description="Disordered" evidence="1">
    <location>
        <begin position="1"/>
        <end position="33"/>
    </location>
</feature>
<dbReference type="STRING" id="398673.A0A2P4ZFK6"/>
<dbReference type="PANTHER" id="PTHR35391:SF7">
    <property type="entry name" value="C2H2-TYPE DOMAIN-CONTAINING PROTEIN"/>
    <property type="match status" value="1"/>
</dbReference>
<dbReference type="GeneID" id="29990800"/>
<evidence type="ECO:0000313" key="2">
    <source>
        <dbReference type="EMBL" id="PON23058.1"/>
    </source>
</evidence>
<keyword evidence="3" id="KW-1185">Reference proteome</keyword>
<evidence type="ECO:0000313" key="3">
    <source>
        <dbReference type="Proteomes" id="UP000054821"/>
    </source>
</evidence>
<dbReference type="RefSeq" id="XP_018656058.1">
    <property type="nucleotide sequence ID" value="XM_018810717.1"/>
</dbReference>
<name>A0A2P4ZFK6_9HYPO</name>
<dbReference type="EMBL" id="JPDN02000032">
    <property type="protein sequence ID" value="PON23058.1"/>
    <property type="molecule type" value="Genomic_DNA"/>
</dbReference>
<comment type="caution">
    <text evidence="2">The sequence shown here is derived from an EMBL/GenBank/DDBJ whole genome shotgun (WGS) entry which is preliminary data.</text>
</comment>
<dbReference type="PANTHER" id="PTHR35391">
    <property type="entry name" value="C2H2-TYPE DOMAIN-CONTAINING PROTEIN-RELATED"/>
    <property type="match status" value="1"/>
</dbReference>
<gene>
    <name evidence="2" type="ORF">TGAM01_v208063</name>
</gene>
<proteinExistence type="predicted"/>
<evidence type="ECO:0008006" key="4">
    <source>
        <dbReference type="Google" id="ProtNLM"/>
    </source>
</evidence>
<organism evidence="2 3">
    <name type="scientific">Trichoderma gamsii</name>
    <dbReference type="NCBI Taxonomy" id="398673"/>
    <lineage>
        <taxon>Eukaryota</taxon>
        <taxon>Fungi</taxon>
        <taxon>Dikarya</taxon>
        <taxon>Ascomycota</taxon>
        <taxon>Pezizomycotina</taxon>
        <taxon>Sordariomycetes</taxon>
        <taxon>Hypocreomycetidae</taxon>
        <taxon>Hypocreales</taxon>
        <taxon>Hypocreaceae</taxon>
        <taxon>Trichoderma</taxon>
    </lineage>
</organism>